<name>A0AAD3RIB6_LATJO</name>
<dbReference type="Proteomes" id="UP001279410">
    <property type="component" value="Unassembled WGS sequence"/>
</dbReference>
<proteinExistence type="predicted"/>
<evidence type="ECO:0000256" key="3">
    <source>
        <dbReference type="ARBA" id="ARBA00022912"/>
    </source>
</evidence>
<evidence type="ECO:0000313" key="6">
    <source>
        <dbReference type="EMBL" id="GLD69015.1"/>
    </source>
</evidence>
<evidence type="ECO:0000259" key="5">
    <source>
        <dbReference type="Pfam" id="PF00102"/>
    </source>
</evidence>
<dbReference type="GO" id="GO:0005634">
    <property type="term" value="C:nucleus"/>
    <property type="evidence" value="ECO:0007669"/>
    <property type="project" value="TreeGrafter"/>
</dbReference>
<dbReference type="PANTHER" id="PTHR45983:SF4">
    <property type="entry name" value="TYROSINE-PROTEIN PHOSPHATASE NON-RECEPTOR TYPE 18"/>
    <property type="match status" value="1"/>
</dbReference>
<protein>
    <recommendedName>
        <fullName evidence="1">protein-tyrosine-phosphatase</fullName>
        <ecNumber evidence="1">3.1.3.48</ecNumber>
    </recommendedName>
</protein>
<dbReference type="SUPFAM" id="SSF52799">
    <property type="entry name" value="(Phosphotyrosine protein) phosphatases II"/>
    <property type="match status" value="1"/>
</dbReference>
<dbReference type="InterPro" id="IPR000242">
    <property type="entry name" value="PTP_cat"/>
</dbReference>
<dbReference type="EC" id="3.1.3.48" evidence="1"/>
<dbReference type="AlphaFoldDB" id="A0AAD3RIB6"/>
<organism evidence="6 7">
    <name type="scientific">Lates japonicus</name>
    <name type="common">Japanese lates</name>
    <dbReference type="NCBI Taxonomy" id="270547"/>
    <lineage>
        <taxon>Eukaryota</taxon>
        <taxon>Metazoa</taxon>
        <taxon>Chordata</taxon>
        <taxon>Craniata</taxon>
        <taxon>Vertebrata</taxon>
        <taxon>Euteleostomi</taxon>
        <taxon>Actinopterygii</taxon>
        <taxon>Neopterygii</taxon>
        <taxon>Teleostei</taxon>
        <taxon>Neoteleostei</taxon>
        <taxon>Acanthomorphata</taxon>
        <taxon>Carangaria</taxon>
        <taxon>Carangaria incertae sedis</taxon>
        <taxon>Centropomidae</taxon>
        <taxon>Lates</taxon>
    </lineage>
</organism>
<keyword evidence="7" id="KW-1185">Reference proteome</keyword>
<accession>A0AAD3RIB6</accession>
<feature type="region of interest" description="Disordered" evidence="4">
    <location>
        <begin position="62"/>
        <end position="84"/>
    </location>
</feature>
<dbReference type="Gene3D" id="3.90.190.10">
    <property type="entry name" value="Protein tyrosine phosphatase superfamily"/>
    <property type="match status" value="1"/>
</dbReference>
<evidence type="ECO:0000256" key="1">
    <source>
        <dbReference type="ARBA" id="ARBA00013064"/>
    </source>
</evidence>
<gene>
    <name evidence="6" type="ORF">AKAME5_002032800</name>
</gene>
<keyword evidence="3" id="KW-0904">Protein phosphatase</keyword>
<dbReference type="PANTHER" id="PTHR45983">
    <property type="entry name" value="TYROSINE PHOSPHATSE N18, PUTATIVE-RELATED"/>
    <property type="match status" value="1"/>
</dbReference>
<dbReference type="GO" id="GO:0005737">
    <property type="term" value="C:cytoplasm"/>
    <property type="evidence" value="ECO:0007669"/>
    <property type="project" value="TreeGrafter"/>
</dbReference>
<evidence type="ECO:0000256" key="4">
    <source>
        <dbReference type="SAM" id="MobiDB-lite"/>
    </source>
</evidence>
<sequence>QITTDFSIMKIVLELRRQRPSAVQTKDQYQFIFTSVACMFKQALQPTSPQLYCNLSELKTKPEKPERKTSLISPHPSKRSSKQIEMNDTYAVSMLKLSQPWSLQQPGPLCCSPRPEPAGRCRPPTYDNDLIYPCLAQQLATMKQPQPG</sequence>
<dbReference type="EMBL" id="BRZM01000165">
    <property type="protein sequence ID" value="GLD69015.1"/>
    <property type="molecule type" value="Genomic_DNA"/>
</dbReference>
<dbReference type="GO" id="GO:0004726">
    <property type="term" value="F:non-membrane spanning protein tyrosine phosphatase activity"/>
    <property type="evidence" value="ECO:0007669"/>
    <property type="project" value="InterPro"/>
</dbReference>
<feature type="domain" description="Tyrosine-protein phosphatase" evidence="5">
    <location>
        <begin position="5"/>
        <end position="36"/>
    </location>
</feature>
<evidence type="ECO:0000313" key="7">
    <source>
        <dbReference type="Proteomes" id="UP001279410"/>
    </source>
</evidence>
<keyword evidence="2" id="KW-0378">Hydrolase</keyword>
<evidence type="ECO:0000256" key="2">
    <source>
        <dbReference type="ARBA" id="ARBA00022801"/>
    </source>
</evidence>
<feature type="non-terminal residue" evidence="6">
    <location>
        <position position="1"/>
    </location>
</feature>
<dbReference type="Pfam" id="PF00102">
    <property type="entry name" value="Y_phosphatase"/>
    <property type="match status" value="1"/>
</dbReference>
<dbReference type="InterPro" id="IPR047170">
    <property type="entry name" value="PTN12/18/22"/>
</dbReference>
<comment type="caution">
    <text evidence="6">The sequence shown here is derived from an EMBL/GenBank/DDBJ whole genome shotgun (WGS) entry which is preliminary data.</text>
</comment>
<reference evidence="6" key="1">
    <citation type="submission" date="2022-08" db="EMBL/GenBank/DDBJ databases">
        <title>Genome sequencing of akame (Lates japonicus).</title>
        <authorList>
            <person name="Hashiguchi Y."/>
            <person name="Takahashi H."/>
        </authorList>
    </citation>
    <scope>NUCLEOTIDE SEQUENCE</scope>
    <source>
        <strain evidence="6">Kochi</strain>
    </source>
</reference>
<dbReference type="InterPro" id="IPR029021">
    <property type="entry name" value="Prot-tyrosine_phosphatase-like"/>
</dbReference>